<keyword evidence="3" id="KW-1185">Reference proteome</keyword>
<dbReference type="Proteomes" id="UP000076715">
    <property type="component" value="Unassembled WGS sequence"/>
</dbReference>
<accession>A0A163BZK1</accession>
<organism evidence="2 3">
    <name type="scientific">Aquimarina aggregata</name>
    <dbReference type="NCBI Taxonomy" id="1642818"/>
    <lineage>
        <taxon>Bacteria</taxon>
        <taxon>Pseudomonadati</taxon>
        <taxon>Bacteroidota</taxon>
        <taxon>Flavobacteriia</taxon>
        <taxon>Flavobacteriales</taxon>
        <taxon>Flavobacteriaceae</taxon>
        <taxon>Aquimarina</taxon>
    </lineage>
</organism>
<comment type="caution">
    <text evidence="2">The sequence shown here is derived from an EMBL/GenBank/DDBJ whole genome shotgun (WGS) entry which is preliminary data.</text>
</comment>
<dbReference type="OrthoDB" id="1191339at2"/>
<dbReference type="RefSeq" id="WP_066308737.1">
    <property type="nucleotide sequence ID" value="NZ_LQRT01000002.1"/>
</dbReference>
<dbReference type="InterPro" id="IPR013783">
    <property type="entry name" value="Ig-like_fold"/>
</dbReference>
<sequence length="642" mass="71540">MADINFTFKKGDPIPEPQILLYNLPEETGLEGDIISFQKPNWLTIASDRINDTLSIAINVNINVQPIGSYDETIIVYGRRLVGFGFPPEPDLIFEEYTIGTFDVSLILSAREPIAATPLEFDFYHKVGNAVLPVNQNLSVTSEKPFTVTKDQPWITVTPDNANGNATIEVGVSVQGLVPGTYNGLVNLQDGIGTISIPVTLVVDGQLGGEDFLFTTPNEINFEYTRFGFLPTSRNISVNASGPFSIETEASWIAVSQSSGNQNTLSFDIDINSDADILGIGVFVSEVVLKLGDIVSKVIVKVDISQFIENLFDSDTLYFTDDDNKIELVSSGGNSQLSVLIKAGNRNKLFRFKYAIPFFRGISTTYIGGELRKIIGKLSPPDVSSTFISTVYAPYKSMLTDFDITENKIYSDVILRGVQLNDIRFIKGITPPTNKLTMLPEKVFMTKQGILSYSFLEQKNTVPNAITISGDVQESIPVSITRNDFYSVLLPIHSISGLNLGDEFKVSVSGVETTVQIKPSGIDHCVIFWENQWGCWDTFECTGQIRARNKYGYTTEEYYKNRNTLVKEVLETDTIGGFDIDTGWLYSQAEVLYLETLLQSRNIFLLIDGELIEVINKTTSFNNYVTRRFKKSFKLTFEKSKR</sequence>
<dbReference type="InterPro" id="IPR024361">
    <property type="entry name" value="BACON"/>
</dbReference>
<protein>
    <recommendedName>
        <fullName evidence="1">BACON domain-containing protein</fullName>
    </recommendedName>
</protein>
<evidence type="ECO:0000313" key="2">
    <source>
        <dbReference type="EMBL" id="KZS41921.1"/>
    </source>
</evidence>
<reference evidence="2 3" key="1">
    <citation type="submission" date="2016-01" db="EMBL/GenBank/DDBJ databases">
        <title>The draft genome sequence of Aquimarina sp. RZW4-3-2.</title>
        <authorList>
            <person name="Wang Y."/>
        </authorList>
    </citation>
    <scope>NUCLEOTIDE SEQUENCE [LARGE SCALE GENOMIC DNA]</scope>
    <source>
        <strain evidence="2 3">RZW4-3-2</strain>
    </source>
</reference>
<dbReference type="Gene3D" id="2.60.40.10">
    <property type="entry name" value="Immunoglobulins"/>
    <property type="match status" value="1"/>
</dbReference>
<proteinExistence type="predicted"/>
<feature type="domain" description="BACON" evidence="1">
    <location>
        <begin position="136"/>
        <end position="199"/>
    </location>
</feature>
<dbReference type="EMBL" id="LQRT01000002">
    <property type="protein sequence ID" value="KZS41921.1"/>
    <property type="molecule type" value="Genomic_DNA"/>
</dbReference>
<evidence type="ECO:0000259" key="1">
    <source>
        <dbReference type="Pfam" id="PF19190"/>
    </source>
</evidence>
<name>A0A163BZK1_9FLAO</name>
<dbReference type="STRING" id="1642818.AWE51_00295"/>
<evidence type="ECO:0000313" key="3">
    <source>
        <dbReference type="Proteomes" id="UP000076715"/>
    </source>
</evidence>
<gene>
    <name evidence="2" type="ORF">AWE51_00295</name>
</gene>
<dbReference type="AlphaFoldDB" id="A0A163BZK1"/>
<dbReference type="Pfam" id="PF19190">
    <property type="entry name" value="BACON_2"/>
    <property type="match status" value="1"/>
</dbReference>